<evidence type="ECO:0000256" key="2">
    <source>
        <dbReference type="ARBA" id="ARBA00022963"/>
    </source>
</evidence>
<dbReference type="GO" id="GO:0003847">
    <property type="term" value="F:1-alkyl-2-acetylglycerophosphocholine esterase activity"/>
    <property type="evidence" value="ECO:0007669"/>
    <property type="project" value="TreeGrafter"/>
</dbReference>
<dbReference type="InterPro" id="IPR029058">
    <property type="entry name" value="AB_hydrolase_fold"/>
</dbReference>
<dbReference type="GO" id="GO:0016042">
    <property type="term" value="P:lipid catabolic process"/>
    <property type="evidence" value="ECO:0007669"/>
    <property type="project" value="UniProtKB-KW"/>
</dbReference>
<evidence type="ECO:0000256" key="3">
    <source>
        <dbReference type="ARBA" id="ARBA00023098"/>
    </source>
</evidence>
<proteinExistence type="predicted"/>
<feature type="signal peptide" evidence="5">
    <location>
        <begin position="1"/>
        <end position="25"/>
    </location>
</feature>
<keyword evidence="5" id="KW-0732">Signal</keyword>
<keyword evidence="3" id="KW-0443">Lipid metabolism</keyword>
<evidence type="ECO:0000256" key="4">
    <source>
        <dbReference type="SAM" id="MobiDB-lite"/>
    </source>
</evidence>
<comment type="caution">
    <text evidence="6">The sequence shown here is derived from an EMBL/GenBank/DDBJ whole genome shotgun (WGS) entry which is preliminary data.</text>
</comment>
<dbReference type="RefSeq" id="WP_145739193.1">
    <property type="nucleotide sequence ID" value="NZ_VIWX01000002.1"/>
</dbReference>
<organism evidence="6 7">
    <name type="scientific">Saccharopolyspora dendranthemae</name>
    <dbReference type="NCBI Taxonomy" id="1181886"/>
    <lineage>
        <taxon>Bacteria</taxon>
        <taxon>Bacillati</taxon>
        <taxon>Actinomycetota</taxon>
        <taxon>Actinomycetes</taxon>
        <taxon>Pseudonocardiales</taxon>
        <taxon>Pseudonocardiaceae</taxon>
        <taxon>Saccharopolyspora</taxon>
    </lineage>
</organism>
<gene>
    <name evidence="6" type="ORF">FHU35_12908</name>
</gene>
<accession>A0A561U969</accession>
<evidence type="ECO:0000256" key="1">
    <source>
        <dbReference type="ARBA" id="ARBA00022801"/>
    </source>
</evidence>
<feature type="chain" id="PRO_5021823167" evidence="5">
    <location>
        <begin position="26"/>
        <end position="365"/>
    </location>
</feature>
<dbReference type="Gene3D" id="3.40.50.1820">
    <property type="entry name" value="alpha/beta hydrolase"/>
    <property type="match status" value="1"/>
</dbReference>
<reference evidence="6 7" key="1">
    <citation type="submission" date="2019-06" db="EMBL/GenBank/DDBJ databases">
        <title>Sequencing the genomes of 1000 actinobacteria strains.</title>
        <authorList>
            <person name="Klenk H.-P."/>
        </authorList>
    </citation>
    <scope>NUCLEOTIDE SEQUENCE [LARGE SCALE GENOMIC DNA]</scope>
    <source>
        <strain evidence="6 7">DSM 46699</strain>
    </source>
</reference>
<dbReference type="Pfam" id="PF03403">
    <property type="entry name" value="PAF-AH_p_II"/>
    <property type="match status" value="2"/>
</dbReference>
<evidence type="ECO:0000313" key="6">
    <source>
        <dbReference type="EMBL" id="TWF95908.1"/>
    </source>
</evidence>
<dbReference type="EMBL" id="VIWX01000002">
    <property type="protein sequence ID" value="TWF95908.1"/>
    <property type="molecule type" value="Genomic_DNA"/>
</dbReference>
<sequence length="365" mass="39949">MRPTRLTALALTTTAAALTTLGATAAPPRPALPEPTGALPIGHTRLHLVDHQRPDPWVPQQPRELMTTLWYPTAHPDRPPAPYLTPAESRATLDYLEGLPELPDDTLSTTRTHAHTNAPPTAPTLPLIVLSPGFKQPRAALTGLAEDLASRGYTVAAIGHNYESVATEFPDGRLTTCLACELNDQTTVQRTRADDVTFLLNELPERTPLRPNRIGMAGHSTGGASTTQVLHNDPRVTAGINLDGTFAPPLTDDLDRPFMLIGAPAHRPGGIDHTWDTSWTHLTGWRRWLTVAATDHASFTDFSSLFEQLGSKLPGEDLDSHRTTKITRDYVAAFFDHHLRGLPQPLLDGPTPHNPEVIFEHHDQR</sequence>
<feature type="region of interest" description="Disordered" evidence="4">
    <location>
        <begin position="345"/>
        <end position="365"/>
    </location>
</feature>
<dbReference type="PANTHER" id="PTHR10272:SF0">
    <property type="entry name" value="PLATELET-ACTIVATING FACTOR ACETYLHYDROLASE"/>
    <property type="match status" value="1"/>
</dbReference>
<keyword evidence="1 6" id="KW-0378">Hydrolase</keyword>
<dbReference type="Proteomes" id="UP000316184">
    <property type="component" value="Unassembled WGS sequence"/>
</dbReference>
<keyword evidence="2" id="KW-0442">Lipid degradation</keyword>
<keyword evidence="7" id="KW-1185">Reference proteome</keyword>
<evidence type="ECO:0000256" key="5">
    <source>
        <dbReference type="SAM" id="SignalP"/>
    </source>
</evidence>
<name>A0A561U969_9PSEU</name>
<evidence type="ECO:0000313" key="7">
    <source>
        <dbReference type="Proteomes" id="UP000316184"/>
    </source>
</evidence>
<dbReference type="OrthoDB" id="569821at2"/>
<dbReference type="SUPFAM" id="SSF53474">
    <property type="entry name" value="alpha/beta-Hydrolases"/>
    <property type="match status" value="1"/>
</dbReference>
<dbReference type="PANTHER" id="PTHR10272">
    <property type="entry name" value="PLATELET-ACTIVATING FACTOR ACETYLHYDROLASE"/>
    <property type="match status" value="1"/>
</dbReference>
<dbReference type="AlphaFoldDB" id="A0A561U969"/>
<protein>
    <submittedName>
        <fullName evidence="6">Platelet-activating factor acetylhydrolase isoform II</fullName>
    </submittedName>
</protein>